<name>A0A9N8ZYW8_9GLOM</name>
<reference evidence="1" key="1">
    <citation type="submission" date="2021-06" db="EMBL/GenBank/DDBJ databases">
        <authorList>
            <person name="Kallberg Y."/>
            <person name="Tangrot J."/>
            <person name="Rosling A."/>
        </authorList>
    </citation>
    <scope>NUCLEOTIDE SEQUENCE</scope>
    <source>
        <strain evidence="1">IA702</strain>
    </source>
</reference>
<dbReference type="InterPro" id="IPR013761">
    <property type="entry name" value="SAM/pointed_sf"/>
</dbReference>
<dbReference type="Proteomes" id="UP000789572">
    <property type="component" value="Unassembled WGS sequence"/>
</dbReference>
<evidence type="ECO:0000313" key="1">
    <source>
        <dbReference type="EMBL" id="CAG8511156.1"/>
    </source>
</evidence>
<protein>
    <submittedName>
        <fullName evidence="1">9437_t:CDS:1</fullName>
    </submittedName>
</protein>
<gene>
    <name evidence="1" type="ORF">POCULU_LOCUS3078</name>
</gene>
<dbReference type="OrthoDB" id="10287777at2759"/>
<dbReference type="EMBL" id="CAJVPJ010000319">
    <property type="protein sequence ID" value="CAG8511156.1"/>
    <property type="molecule type" value="Genomic_DNA"/>
</dbReference>
<evidence type="ECO:0000313" key="2">
    <source>
        <dbReference type="Proteomes" id="UP000789572"/>
    </source>
</evidence>
<dbReference type="Gene3D" id="1.10.150.50">
    <property type="entry name" value="Transcription Factor, Ets-1"/>
    <property type="match status" value="1"/>
</dbReference>
<dbReference type="AlphaFoldDB" id="A0A9N8ZYW8"/>
<keyword evidence="2" id="KW-1185">Reference proteome</keyword>
<organism evidence="1 2">
    <name type="scientific">Paraglomus occultum</name>
    <dbReference type="NCBI Taxonomy" id="144539"/>
    <lineage>
        <taxon>Eukaryota</taxon>
        <taxon>Fungi</taxon>
        <taxon>Fungi incertae sedis</taxon>
        <taxon>Mucoromycota</taxon>
        <taxon>Glomeromycotina</taxon>
        <taxon>Glomeromycetes</taxon>
        <taxon>Paraglomerales</taxon>
        <taxon>Paraglomeraceae</taxon>
        <taxon>Paraglomus</taxon>
    </lineage>
</organism>
<comment type="caution">
    <text evidence="1">The sequence shown here is derived from an EMBL/GenBank/DDBJ whole genome shotgun (WGS) entry which is preliminary data.</text>
</comment>
<proteinExistence type="predicted"/>
<sequence length="146" mass="16897">MPRKNKKSRLLKPIPPSISKLTPTIEDMEDWDASDLLMYLRNRQESLKLDEDDLKTVERTRMTGEAFLKVNIGKLREFGLTYGSAKKLEKEIERLHVFNGSRVRTGLINKTGWMEAPQGKQQDPEHSYSRVCDYINANPTNPFTSR</sequence>
<accession>A0A9N8ZYW8</accession>